<protein>
    <submittedName>
        <fullName evidence="1">Regulatory protein RecX</fullName>
    </submittedName>
</protein>
<dbReference type="RefSeq" id="WP_379486971.1">
    <property type="nucleotide sequence ID" value="NZ_JBHLWK010000010.1"/>
</dbReference>
<dbReference type="Proteomes" id="UP001589798">
    <property type="component" value="Unassembled WGS sequence"/>
</dbReference>
<keyword evidence="2" id="KW-1185">Reference proteome</keyword>
<name>A0ABV6CUW3_9SPHN</name>
<comment type="caution">
    <text evidence="1">The sequence shown here is derived from an EMBL/GenBank/DDBJ whole genome shotgun (WGS) entry which is preliminary data.</text>
</comment>
<proteinExistence type="predicted"/>
<dbReference type="EMBL" id="JBHLWK010000010">
    <property type="protein sequence ID" value="MFC0204217.1"/>
    <property type="molecule type" value="Genomic_DNA"/>
</dbReference>
<accession>A0ABV6CUW3</accession>
<evidence type="ECO:0000313" key="2">
    <source>
        <dbReference type="Proteomes" id="UP001589798"/>
    </source>
</evidence>
<organism evidence="1 2">
    <name type="scientific">Novosphingobium soli</name>
    <dbReference type="NCBI Taxonomy" id="574956"/>
    <lineage>
        <taxon>Bacteria</taxon>
        <taxon>Pseudomonadati</taxon>
        <taxon>Pseudomonadota</taxon>
        <taxon>Alphaproteobacteria</taxon>
        <taxon>Sphingomonadales</taxon>
        <taxon>Sphingomonadaceae</taxon>
        <taxon>Novosphingobium</taxon>
    </lineage>
</organism>
<reference evidence="1 2" key="1">
    <citation type="submission" date="2024-09" db="EMBL/GenBank/DDBJ databases">
        <authorList>
            <person name="Sun Q."/>
            <person name="Mori K."/>
        </authorList>
    </citation>
    <scope>NUCLEOTIDE SEQUENCE [LARGE SCALE GENOMIC DNA]</scope>
    <source>
        <strain evidence="1 2">CCM 7706</strain>
    </source>
</reference>
<gene>
    <name evidence="1" type="ORF">ACFFJC_07995</name>
</gene>
<evidence type="ECO:0000313" key="1">
    <source>
        <dbReference type="EMBL" id="MFC0204217.1"/>
    </source>
</evidence>
<sequence length="180" mass="19663">MSGKRRIPQPLNPSRLEELALAYVACFATTQAKLAGYLQRKVKERGWEGEGAPPVAALVERYAGLGYVDDAAWARMKAGSLLRRGYGARRVGEALGQAGVADGLRAEARPAAAEQRRAALVLARRRRLGPFSAQPLDRALRDKQVATMLRAGHPLDIARRIVESDDADALEEWVESEFGD</sequence>